<dbReference type="Gene3D" id="3.40.50.1970">
    <property type="match status" value="1"/>
</dbReference>
<evidence type="ECO:0000256" key="16">
    <source>
        <dbReference type="ARBA" id="ARBA00023285"/>
    </source>
</evidence>
<keyword evidence="8 17" id="KW-0963">Cytoplasm</keyword>
<feature type="binding site" evidence="17">
    <location>
        <position position="143"/>
    </location>
    <ligand>
        <name>NAD(+)</name>
        <dbReference type="ChEBI" id="CHEBI:57540"/>
    </ligand>
</feature>
<dbReference type="STRING" id="112903.SAMN04490178_101276"/>
<protein>
    <recommendedName>
        <fullName evidence="7 17">3-dehydroquinate synthase</fullName>
        <shortName evidence="17">DHQS</shortName>
        <ecNumber evidence="6 17">4.2.3.4</ecNumber>
    </recommendedName>
</protein>
<evidence type="ECO:0000313" key="21">
    <source>
        <dbReference type="Proteomes" id="UP000198847"/>
    </source>
</evidence>
<dbReference type="RefSeq" id="WP_091743589.1">
    <property type="nucleotide sequence ID" value="NZ_FODY01000001.1"/>
</dbReference>
<evidence type="ECO:0000256" key="13">
    <source>
        <dbReference type="ARBA" id="ARBA00023027"/>
    </source>
</evidence>
<dbReference type="FunFam" id="3.40.50.1970:FF:000001">
    <property type="entry name" value="3-dehydroquinate synthase"/>
    <property type="match status" value="1"/>
</dbReference>
<dbReference type="InterPro" id="IPR050071">
    <property type="entry name" value="Dehydroquinate_synthase"/>
</dbReference>
<evidence type="ECO:0000259" key="18">
    <source>
        <dbReference type="Pfam" id="PF01761"/>
    </source>
</evidence>
<keyword evidence="13 17" id="KW-0520">NAD</keyword>
<dbReference type="PANTHER" id="PTHR43622">
    <property type="entry name" value="3-DEHYDROQUINATE SYNTHASE"/>
    <property type="match status" value="1"/>
</dbReference>
<comment type="caution">
    <text evidence="17">Lacks conserved residue(s) required for the propagation of feature annotation.</text>
</comment>
<evidence type="ECO:0000256" key="1">
    <source>
        <dbReference type="ARBA" id="ARBA00001393"/>
    </source>
</evidence>
<dbReference type="GO" id="GO:0009423">
    <property type="term" value="P:chorismate biosynthetic process"/>
    <property type="evidence" value="ECO:0007669"/>
    <property type="project" value="UniProtKB-UniRule"/>
</dbReference>
<organism evidence="20 21">
    <name type="scientific">Propionispora vibrioides</name>
    <dbReference type="NCBI Taxonomy" id="112903"/>
    <lineage>
        <taxon>Bacteria</taxon>
        <taxon>Bacillati</taxon>
        <taxon>Bacillota</taxon>
        <taxon>Negativicutes</taxon>
        <taxon>Selenomonadales</taxon>
        <taxon>Sporomusaceae</taxon>
        <taxon>Propionispora</taxon>
    </lineage>
</organism>
<evidence type="ECO:0000256" key="10">
    <source>
        <dbReference type="ARBA" id="ARBA00022723"/>
    </source>
</evidence>
<feature type="binding site" evidence="17">
    <location>
        <position position="265"/>
    </location>
    <ligand>
        <name>Zn(2+)</name>
        <dbReference type="ChEBI" id="CHEBI:29105"/>
    </ligand>
</feature>
<accession>A0A1H8NZ69</accession>
<comment type="pathway">
    <text evidence="4 17">Metabolic intermediate biosynthesis; chorismate biosynthesis; chorismate from D-erythrose 4-phosphate and phosphoenolpyruvate: step 2/7.</text>
</comment>
<keyword evidence="10 17" id="KW-0479">Metal-binding</keyword>
<evidence type="ECO:0000256" key="11">
    <source>
        <dbReference type="ARBA" id="ARBA00022741"/>
    </source>
</evidence>
<dbReference type="OrthoDB" id="9806583at2"/>
<keyword evidence="12 17" id="KW-0862">Zinc</keyword>
<dbReference type="UniPathway" id="UPA00053">
    <property type="reaction ID" value="UER00085"/>
</dbReference>
<feature type="binding site" evidence="17">
    <location>
        <position position="185"/>
    </location>
    <ligand>
        <name>Zn(2+)</name>
        <dbReference type="ChEBI" id="CHEBI:29105"/>
    </ligand>
</feature>
<evidence type="ECO:0000259" key="19">
    <source>
        <dbReference type="Pfam" id="PF24621"/>
    </source>
</evidence>
<evidence type="ECO:0000313" key="20">
    <source>
        <dbReference type="EMBL" id="SEO34663.1"/>
    </source>
</evidence>
<evidence type="ECO:0000256" key="8">
    <source>
        <dbReference type="ARBA" id="ARBA00022490"/>
    </source>
</evidence>
<dbReference type="EC" id="4.2.3.4" evidence="6 17"/>
<evidence type="ECO:0000256" key="15">
    <source>
        <dbReference type="ARBA" id="ARBA00023239"/>
    </source>
</evidence>
<evidence type="ECO:0000256" key="14">
    <source>
        <dbReference type="ARBA" id="ARBA00023141"/>
    </source>
</evidence>
<evidence type="ECO:0000256" key="9">
    <source>
        <dbReference type="ARBA" id="ARBA00022605"/>
    </source>
</evidence>
<dbReference type="InterPro" id="IPR016037">
    <property type="entry name" value="DHQ_synth_AroB"/>
</dbReference>
<evidence type="ECO:0000256" key="12">
    <source>
        <dbReference type="ARBA" id="ARBA00022833"/>
    </source>
</evidence>
<name>A0A1H8NZ69_9FIRM</name>
<keyword evidence="14 17" id="KW-0057">Aromatic amino acid biosynthesis</keyword>
<dbReference type="GO" id="GO:0009073">
    <property type="term" value="P:aromatic amino acid family biosynthetic process"/>
    <property type="evidence" value="ECO:0007669"/>
    <property type="project" value="UniProtKB-KW"/>
</dbReference>
<dbReference type="PIRSF" id="PIRSF001455">
    <property type="entry name" value="DHQ_synth"/>
    <property type="match status" value="1"/>
</dbReference>
<keyword evidence="15 17" id="KW-0456">Lyase</keyword>
<evidence type="ECO:0000256" key="3">
    <source>
        <dbReference type="ARBA" id="ARBA00004496"/>
    </source>
</evidence>
<keyword evidence="11 17" id="KW-0547">Nucleotide-binding</keyword>
<dbReference type="CDD" id="cd08195">
    <property type="entry name" value="DHQS"/>
    <property type="match status" value="1"/>
</dbReference>
<dbReference type="Gene3D" id="1.20.1090.10">
    <property type="entry name" value="Dehydroquinate synthase-like - alpha domain"/>
    <property type="match status" value="1"/>
</dbReference>
<gene>
    <name evidence="17" type="primary">aroB</name>
    <name evidence="20" type="ORF">SAMN04490178_101276</name>
</gene>
<evidence type="ECO:0000256" key="17">
    <source>
        <dbReference type="HAMAP-Rule" id="MF_00110"/>
    </source>
</evidence>
<feature type="binding site" evidence="17">
    <location>
        <position position="248"/>
    </location>
    <ligand>
        <name>Zn(2+)</name>
        <dbReference type="ChEBI" id="CHEBI:29105"/>
    </ligand>
</feature>
<evidence type="ECO:0000256" key="7">
    <source>
        <dbReference type="ARBA" id="ARBA00017684"/>
    </source>
</evidence>
<dbReference type="Proteomes" id="UP000198847">
    <property type="component" value="Unassembled WGS sequence"/>
</dbReference>
<feature type="binding site" evidence="17">
    <location>
        <begin position="130"/>
        <end position="131"/>
    </location>
    <ligand>
        <name>NAD(+)</name>
        <dbReference type="ChEBI" id="CHEBI:57540"/>
    </ligand>
</feature>
<evidence type="ECO:0000256" key="4">
    <source>
        <dbReference type="ARBA" id="ARBA00004661"/>
    </source>
</evidence>
<keyword evidence="16 17" id="KW-0170">Cobalt</keyword>
<evidence type="ECO:0000256" key="2">
    <source>
        <dbReference type="ARBA" id="ARBA00001911"/>
    </source>
</evidence>
<dbReference type="InterPro" id="IPR056179">
    <property type="entry name" value="DHQS_C"/>
</dbReference>
<comment type="cofactor">
    <cofactor evidence="2 17">
        <name>NAD(+)</name>
        <dbReference type="ChEBI" id="CHEBI:57540"/>
    </cofactor>
</comment>
<dbReference type="GO" id="GO:0003856">
    <property type="term" value="F:3-dehydroquinate synthase activity"/>
    <property type="evidence" value="ECO:0007669"/>
    <property type="project" value="UniProtKB-UniRule"/>
</dbReference>
<dbReference type="GO" id="GO:0008652">
    <property type="term" value="P:amino acid biosynthetic process"/>
    <property type="evidence" value="ECO:0007669"/>
    <property type="project" value="UniProtKB-KW"/>
</dbReference>
<comment type="function">
    <text evidence="17">Catalyzes the conversion of 3-deoxy-D-arabino-heptulosonate 7-phosphate (DAHP) to dehydroquinate (DHQ).</text>
</comment>
<dbReference type="PANTHER" id="PTHR43622:SF7">
    <property type="entry name" value="3-DEHYDROQUINATE SYNTHASE, CHLOROPLASTIC"/>
    <property type="match status" value="1"/>
</dbReference>
<dbReference type="EMBL" id="FODY01000001">
    <property type="protein sequence ID" value="SEO34663.1"/>
    <property type="molecule type" value="Genomic_DNA"/>
</dbReference>
<dbReference type="SUPFAM" id="SSF56796">
    <property type="entry name" value="Dehydroquinate synthase-like"/>
    <property type="match status" value="1"/>
</dbReference>
<feature type="binding site" evidence="17">
    <location>
        <begin position="106"/>
        <end position="110"/>
    </location>
    <ligand>
        <name>NAD(+)</name>
        <dbReference type="ChEBI" id="CHEBI:57540"/>
    </ligand>
</feature>
<proteinExistence type="inferred from homology"/>
<evidence type="ECO:0000256" key="5">
    <source>
        <dbReference type="ARBA" id="ARBA00005412"/>
    </source>
</evidence>
<comment type="similarity">
    <text evidence="5 17">Belongs to the sugar phosphate cyclases superfamily. Dehydroquinate synthase family.</text>
</comment>
<feature type="domain" description="3-dehydroquinate synthase N-terminal" evidence="18">
    <location>
        <begin position="69"/>
        <end position="180"/>
    </location>
</feature>
<feature type="domain" description="3-dehydroquinate synthase C-terminal" evidence="19">
    <location>
        <begin position="182"/>
        <end position="325"/>
    </location>
</feature>
<reference evidence="20 21" key="1">
    <citation type="submission" date="2016-10" db="EMBL/GenBank/DDBJ databases">
        <authorList>
            <person name="de Groot N.N."/>
        </authorList>
    </citation>
    <scope>NUCLEOTIDE SEQUENCE [LARGE SCALE GENOMIC DNA]</scope>
    <source>
        <strain evidence="20 21">DSM 13305</strain>
    </source>
</reference>
<dbReference type="NCBIfam" id="TIGR01357">
    <property type="entry name" value="aroB"/>
    <property type="match status" value="1"/>
</dbReference>
<dbReference type="InterPro" id="IPR030960">
    <property type="entry name" value="DHQS/DOIS_N"/>
</dbReference>
<comment type="subcellular location">
    <subcellularLocation>
        <location evidence="3 17">Cytoplasm</location>
    </subcellularLocation>
</comment>
<evidence type="ECO:0000256" key="6">
    <source>
        <dbReference type="ARBA" id="ARBA00013031"/>
    </source>
</evidence>
<dbReference type="GO" id="GO:0046872">
    <property type="term" value="F:metal ion binding"/>
    <property type="evidence" value="ECO:0007669"/>
    <property type="project" value="UniProtKB-KW"/>
</dbReference>
<keyword evidence="9 17" id="KW-0028">Amino-acid biosynthesis</keyword>
<comment type="catalytic activity">
    <reaction evidence="1 17">
        <text>7-phospho-2-dehydro-3-deoxy-D-arabino-heptonate = 3-dehydroquinate + phosphate</text>
        <dbReference type="Rhea" id="RHEA:21968"/>
        <dbReference type="ChEBI" id="CHEBI:32364"/>
        <dbReference type="ChEBI" id="CHEBI:43474"/>
        <dbReference type="ChEBI" id="CHEBI:58394"/>
        <dbReference type="EC" id="4.2.3.4"/>
    </reaction>
</comment>
<dbReference type="AlphaFoldDB" id="A0A1H8NZ69"/>
<dbReference type="HAMAP" id="MF_00110">
    <property type="entry name" value="DHQ_synthase"/>
    <property type="match status" value="1"/>
</dbReference>
<dbReference type="Pfam" id="PF01761">
    <property type="entry name" value="DHQ_synthase"/>
    <property type="match status" value="1"/>
</dbReference>
<keyword evidence="21" id="KW-1185">Reference proteome</keyword>
<dbReference type="InterPro" id="IPR030963">
    <property type="entry name" value="DHQ_synth_fam"/>
</dbReference>
<sequence length="361" mass="38300">MEEVRVKVGQDGYSIYIGQHTLAQLGSLMGRNGLTGKALVLTDAQVGALYGEQVLGILAEAGFTAELFAVPSGEDSKSLAVAETVFSKAITMGLDRKSVIVALGGGVVGDLAGFIAATYLRGIPFVQVPTTLLAQVDSSVGGKVAVNHALGKNLIGAFYQPRLVLIDIALLQSLPERELASGLAEVIKYGIIEDADLFSYLQKNSRPVLAKEPEALQHIIKRSCEIKAGIVEQDEKENSLRMILNFGHTMGHAVEADTGFGLYSHGESVAIGMAGAASLSAALGLCSQETVDTIRCIITQYKLPLGAPECTAERLLPFLVRDKKAVGGKIHWVLVRSIGSVLIKDDVAPMTVDEILQEITC</sequence>
<feature type="binding site" evidence="17">
    <location>
        <begin position="72"/>
        <end position="77"/>
    </location>
    <ligand>
        <name>NAD(+)</name>
        <dbReference type="ChEBI" id="CHEBI:57540"/>
    </ligand>
</feature>
<feature type="binding site" evidence="17">
    <location>
        <position position="152"/>
    </location>
    <ligand>
        <name>NAD(+)</name>
        <dbReference type="ChEBI" id="CHEBI:57540"/>
    </ligand>
</feature>
<dbReference type="GO" id="GO:0005737">
    <property type="term" value="C:cytoplasm"/>
    <property type="evidence" value="ECO:0007669"/>
    <property type="project" value="UniProtKB-SubCell"/>
</dbReference>
<dbReference type="GO" id="GO:0000166">
    <property type="term" value="F:nucleotide binding"/>
    <property type="evidence" value="ECO:0007669"/>
    <property type="project" value="UniProtKB-KW"/>
</dbReference>
<comment type="cofactor">
    <cofactor evidence="17">
        <name>Co(2+)</name>
        <dbReference type="ChEBI" id="CHEBI:48828"/>
    </cofactor>
    <cofactor evidence="17">
        <name>Zn(2+)</name>
        <dbReference type="ChEBI" id="CHEBI:29105"/>
    </cofactor>
    <text evidence="17">Binds 1 divalent metal cation per subunit. Can use either Co(2+) or Zn(2+).</text>
</comment>
<dbReference type="Pfam" id="PF24621">
    <property type="entry name" value="DHQS_C"/>
    <property type="match status" value="1"/>
</dbReference>